<feature type="domain" description="Fibronectin type-III" evidence="2">
    <location>
        <begin position="1792"/>
        <end position="1880"/>
    </location>
</feature>
<gene>
    <name evidence="3" type="ORF">E1301_Tti019749</name>
</gene>
<dbReference type="Proteomes" id="UP000324632">
    <property type="component" value="Chromosome 20"/>
</dbReference>
<comment type="caution">
    <text evidence="3">The sequence shown here is derived from an EMBL/GenBank/DDBJ whole genome shotgun (WGS) entry which is preliminary data.</text>
</comment>
<feature type="domain" description="Fibronectin type-III" evidence="2">
    <location>
        <begin position="310"/>
        <end position="396"/>
    </location>
</feature>
<feature type="domain" description="Fibronectin type-III" evidence="2">
    <location>
        <begin position="572"/>
        <end position="658"/>
    </location>
</feature>
<name>A0A5A9NBS9_9TELE</name>
<feature type="domain" description="Fibronectin type-III" evidence="2">
    <location>
        <begin position="397"/>
        <end position="483"/>
    </location>
</feature>
<dbReference type="PROSITE" id="PS50853">
    <property type="entry name" value="FN3"/>
    <property type="match status" value="25"/>
</dbReference>
<dbReference type="InterPro" id="IPR036116">
    <property type="entry name" value="FN3_sf"/>
</dbReference>
<feature type="compositionally biased region" description="Polar residues" evidence="1">
    <location>
        <begin position="4302"/>
        <end position="4315"/>
    </location>
</feature>
<evidence type="ECO:0000256" key="1">
    <source>
        <dbReference type="SAM" id="MobiDB-lite"/>
    </source>
</evidence>
<feature type="domain" description="Fibronectin type-III" evidence="2">
    <location>
        <begin position="3796"/>
        <end position="3884"/>
    </location>
</feature>
<accession>A0A5A9NBS9</accession>
<sequence length="4440" mass="471373">MDCHHIDTASSSDHISTDWATVRTNQLASCGQGSSLLGHALSGVTSVSVDYSCATSTALVSWAPVFGATAYKAIAISHNGTLLSCVSSIAECQLSHLACGERYKVHVTAMSNNCESTESTSTYFQTVPCPPTNLMLYRECSSNVIIFSWAPNNNSAYYLAQAVDSTGKIMKCMTTDSSCFFTDTVCGRLYNFTVYGSPTTDSEQCDSAVGPVIQIRTAPCQPMYMKTATNCQTNVLTSNWDDAEGALRYRVDVFGNRGNNSHYMCHSTMQSCDITGIHCGESLTMLLTAFDDECSSSLALGEVAQTVPCVPQNVSAVMDCGSDSISLTWDVTFGALFYIATATDELGNTNICHSIDPHCKITGLRCGASYSAFVMASNNKCNSSVSETVTAETAPCPPGDVQALLDCQENQALVSWLGSRSMISFTATMEDQVGGLLSCNTTSSSCQIPNLKCGQIYAVSVTYHDGVCLSMPSGPILLKSVPCGPANIRAEVQCPSGVLSMGWDRTEEATGYTTSVVSVSTREQVYCNSTSTSCSLSNLQCGESYSIQVMSYNGTCLSMPTESLVIREVPCAPTDVVARRMCGNSSVEVSWHASRGAQSYVAIAVDDSGHRTQCATDTTTCSLSTLLCSSVYSISVRAVHDNCSSLESQSITLRTVPCPPTNVQSSLNCSTNSASVSWDGSVNALSYRGTAAGRDGHNVICDVSAPGCQFNNLHCGQEYVFIITGSDGTCDSPNSQEHRHETGPCAPQSVSSFLDCASNSLNVSWAQGGTSLDYSVLARPASGAVLNCTTGTSSCIIIGLQCGQTYTTVVTPTNGECQGPESVTNSVQTVPCVPPSVIADVECVSNTVRASWSLAAGALSYTSVLSGPGNYSETCMTSNLSCSFRRLTCAQTYTLNVISNASQCNSLASADVSVTTAPCDPEAVSATLQCDSRVASVSWHASVGANKYTVLAHTQNQSIPLSSCHTSATSCDLMQLQCSKVFNITVLADDGTCNSSVRASTTLKTAPCAPTMGPPSLNCSSNLALVSWAEDPDVVSVSVNATSDLGHTASCSSSAHSCSLNSLSCGQTYSVYGTAQGSQCASTHSDPFSIITAPCTPSTLIADYTCGTSTAMVSWEESLGRESFYLHAETNGHSDYCRTTQTHCSINSLRCGRLYNVSVESVSSRCNSSDSARMQLQTAPCAPQNVTVHLQCSRNTASVSWVGSPGAVGYNVTALGPDGDGRHSYVTDTICQLPNMHCSQTYNIVVTPFSDTCAGFPSAVYTFIAGPCPPTNVDVSLQCNGNVGIVHWTAAQNAEMYIATAMGNDGHSHTCTSNGTGCNFMDLHCEENYTVTVVTVERSCQSEPSTSVTLRSAICPPSNLAGHTNCANNDIIITWDPSPVSGATYFLYSQQMDGQNSTFSTTQTSHALTGLQCGMSFIVQVAAEDNICISQYGNPVQVYSAPCPTSSLEASASCGTNMGTISWHAGAGGSSYTANVVGDHGHTVSCTSTNTSCSVKLDCGQQYTATVVSSVGHCNSTANNSIHFDSAPCLPGNVKAQLDCNVNNLKVQWEHSESIPDSYTALAIARDGTNFSCNTGSTSCTIENLRCGRTYSIVVTTSTISCEIIEGSDYQIQTAPCKPESPNVQLQCSTNIAEVTWNNHGAEQFDMMTALNSTSDATTCNSTNASCTFSQLSCGESYTFSVIGFTENCTSEPSTSVSLDTAPCVPTFVVATTDCDTSITTVHWDPARGARRYTVHAASTSGHSTICPNTDTTCAFSDLQCGQNYTITVTAEDDNCVSLTSVPITVITVPCPHHYLRATPNCGSNSARISWLPGNGTLNYNASAEIGFDKEHSVSCSTSGSSCSITNLHCGSSYQISVTGQGLTCPSQTNEWITLQTEPCPPTNVSLQSSCDSDTVSVSWAASQGSLAYMAVAESREGHRVTCNTTQMTCDVSSLQCGQTYELYVFGVDGDCIGTRSEVRVLETAPCVPHNVQGILECQSTVLNVTWQQRGHAHHYQARVKSNNGDLMGCDSDQTFCHIPNILCGLTYSVEVVAYSETCNSSHSSVQYVMSAPCAPEEITAVVDCGLNTVSVSWDSSVDGVLYIAKAFYNDQDYFTCNTTETSCNFTVTCGMTYNVTVEPLQNGCIGAKAPIQYVIAAPCVPIMLDVEMDCLSDSAWLTWEESAGAALYIARAIDNDGQLLQCNSTEGQCTVEQLQCSKFYNFSVMASNTQCDSPNSNTLRSETAPCPPQNVFTSVDCDTGKVSVMWDESVGALSYTATLELADGETTCCTAESTFCEVTNLPCGQMYVLTVTAEGRTCNSSQSTEVIVRSVPCVPEALVSNMSCTDNIATMRWASNEAGELYTVTAISVDNVFFDGCSGFGRSCDLMMLKCGVPYIATVTAQDSICTSPPSAAAVIRTVPCVPEYVTASVSCQEKALSVFWQESAGADMYTATLMDTNERSTTCQSLNDTTCTVSGLACGVIYHVSVVASDGYCDSLPSAVIDTHSVPCMPRNIRALVDCQSGTAVLSWQPGGGALQYTATGLSQSGHTLSCESNETNCELEDLACGESYNITVLAQGQTCSSSSVMRGHLMAGPCEPQHVEVEYSLSIGQMSWDKTKGASSYTVQASTDLGSVLSCSTNDTSCAIYDMSCSQTYDITVTAQNNVCQDVAVSVAATLETDPCPPQNVQIHLNCSSDEGVVSWEESIGAVAYVAYLEGRNGHSMSCYTTGSSCSVTGLMCATIYQTQVHAIGRTYNSTDSETVLLTSAPCPPDYSSVAVDLSCENTTALITWDWSDGATSHELTATSSDGHFTSCISEENYCNISDLACGQTYTVSLTAINDQCQNTHDANVTFETSPCAPLRVDVDLQCQSSTAVITWEQSEDVLYYLVSATLSTGEATTVCNSTSDRCELAGLQCGEEYAFMVTAYNELCHSEVSSPVYINTEPCQPTQLNVVGSCDNNTVLLNWDDSRGASNYTVHILGNLGYGDFFQTFESILELELLCGQTYTFTTVGQNDLCESIESAPVQFTSAPCAPYNVETFAQCEDNLAAVSWAASDGADIYTSIAVGEDGHSHVCVTNTTNCIWDDLHCSEIYTVHVIAYSQDCTSAPSNSTKIHMAPCIPQNLKSTFDCHVKVASLTWEANETAELYLVSAESISGHKVELSTGNTSAQISEFSCGQQYFVTVIAVEQLCRSRASNVLVLQTEPCIPVSVLGFMDCISNIATVSWELTDGAEYYTATVQGPDGPLGTCMSWSVSCGMPKLSCGEAYNVSVIASSRQCNSTPSALTTFNTVPCVPTDVSVVMDCDTAEAHVSWNASNGAMFYIAYAWSQTFDFLSCTSNGPGTNCIMSNLTCGDNYTVQVVAEGHECSSLPSQAAHFRTVPCGPVITVTHLDCNTDSVHMQWTQIEGSISYTAEASTPGGQIFTCSSNNTHCELAGLTCGQTYSVRMMSYDGVCHSTEGTTLDVASVPCPPQDVESTLLCSSNSAHVQWHISGGAESYEVQAISTDGHLTGCDSTNTSCVISNIICGSIYDISVVAIDHNCNVSRSTITTLHSAPCVPNQPEANLNCGSGVVDVSWQPSGGAVLYTAVAQGNGGFESTCSSNSTICEFPDLLCGLTYSISVTASNHVCTSAQSHSVLLDTVPCEPQGIVGEMECGSNMGVVSWEHEAAIVSYLLHASSPYGDEINWGGANNSWRLPNMHCGQAYNVTITAQDSRCDSQSAFLELHSVPCSPTNVQASLICQSNSAAVTWQRASGALLYQAEGITVDGNHTVYCNASETHCELKHLLCGRTYNVSLLSMDHMCRSEESVFTQVHTAPCPPQAVDVQMDCSSGFMTVTWAANPYAESFHVRATSGGDSLSCDSSATNCSISGLPCGRSYSVTVTAGRDGCESQPSTAVSVSSAPCVPEGETGNLDCVTNSAWVSWLQAEGAESYFVLAVERDGANSSCSTTAQHCNIPDLMCGATYTFHVTAVNSFCHSGPSNTFQIQTAPCALTSITAHTDCYSSQITVNWQLNEGSLYVATAEGHDQSILVCNSTGTSCDLTGVKCGMQYTILVSASSDKCSTPCVPQNVSLEPLCDSSGMKASWSNSVVAKSYSLVAVGRDGDVRTCTSTTNNCTLSHLHCGQLYNVSITASAGNCVSLASQQVTFHTVPCEPQDFSVAVHCDTRTATLSWADNHESLKYFALARTDDGYTLHCETTGTSCTIQGLTCGTVYNFSAQATAANCNGSLSVPVQRGAVPCPPANVRVRTHLMGDATLLMTSWSPVSCPDVSYLVKVTGHIKNNPQMLMEVSSYWTDRKFFEFPVPCSTSYYVEVRAQNSAGTSRPSQAINGTTDPCPQMDVPFSGPTQNRRKRDLRGAKIFAGLILDELSVPEVRVTLGEELSLQVEWSPVREAMSYTIIWSEDTPPQATKEVLYIYDQTSAVLRDLKPDTRYCVILSAKNSNNQIVNSKPVCVTTRVSG</sequence>
<feature type="domain" description="Fibronectin type-III" evidence="2">
    <location>
        <begin position="1881"/>
        <end position="1967"/>
    </location>
</feature>
<feature type="domain" description="Fibronectin type-III" evidence="2">
    <location>
        <begin position="2664"/>
        <end position="2750"/>
    </location>
</feature>
<dbReference type="PANTHER" id="PTHR47135">
    <property type="entry name" value="FIBRONECTIN TYPE III DOMAIN-CONTAINING PROTEIN 7"/>
    <property type="match status" value="1"/>
</dbReference>
<feature type="domain" description="Fibronectin type-III" evidence="2">
    <location>
        <begin position="1702"/>
        <end position="1791"/>
    </location>
</feature>
<feature type="region of interest" description="Disordered" evidence="1">
    <location>
        <begin position="4302"/>
        <end position="4330"/>
    </location>
</feature>
<proteinExistence type="predicted"/>
<dbReference type="InterPro" id="IPR013783">
    <property type="entry name" value="Ig-like_fold"/>
</dbReference>
<dbReference type="Pfam" id="PF09294">
    <property type="entry name" value="Interfer-bind"/>
    <property type="match status" value="1"/>
</dbReference>
<feature type="domain" description="Fibronectin type-III" evidence="2">
    <location>
        <begin position="3885"/>
        <end position="3971"/>
    </location>
</feature>
<feature type="domain" description="Fibronectin type-III" evidence="2">
    <location>
        <begin position="1968"/>
        <end position="2054"/>
    </location>
</feature>
<feature type="domain" description="Fibronectin type-III" evidence="2">
    <location>
        <begin position="4134"/>
        <end position="4220"/>
    </location>
</feature>
<evidence type="ECO:0000313" key="4">
    <source>
        <dbReference type="Proteomes" id="UP000324632"/>
    </source>
</evidence>
<reference evidence="3 4" key="1">
    <citation type="journal article" date="2019" name="Mol. Ecol. Resour.">
        <title>Chromosome-level genome assembly of Triplophysa tibetana, a fish adapted to the harsh high-altitude environment of the Tibetan Plateau.</title>
        <authorList>
            <person name="Yang X."/>
            <person name="Liu H."/>
            <person name="Ma Z."/>
            <person name="Zou Y."/>
            <person name="Zou M."/>
            <person name="Mao Y."/>
            <person name="Li X."/>
            <person name="Wang H."/>
            <person name="Chen T."/>
            <person name="Wang W."/>
            <person name="Yang R."/>
        </authorList>
    </citation>
    <scope>NUCLEOTIDE SEQUENCE [LARGE SCALE GENOMIC DNA]</scope>
    <source>
        <strain evidence="3">TTIB1903HZAU</strain>
        <tissue evidence="3">Muscle</tissue>
    </source>
</reference>
<dbReference type="SMART" id="SM00060">
    <property type="entry name" value="FN3"/>
    <property type="match status" value="35"/>
</dbReference>
<dbReference type="EMBL" id="SOYY01000020">
    <property type="protein sequence ID" value="KAA0706758.1"/>
    <property type="molecule type" value="Genomic_DNA"/>
</dbReference>
<feature type="domain" description="Fibronectin type-III" evidence="2">
    <location>
        <begin position="2840"/>
        <end position="2927"/>
    </location>
</feature>
<feature type="domain" description="Fibronectin type-III" evidence="2">
    <location>
        <begin position="4047"/>
        <end position="4133"/>
    </location>
</feature>
<dbReference type="Gene3D" id="2.60.40.10">
    <property type="entry name" value="Immunoglobulins"/>
    <property type="match status" value="22"/>
</dbReference>
<dbReference type="Pfam" id="PF00041">
    <property type="entry name" value="fn3"/>
    <property type="match status" value="2"/>
</dbReference>
<dbReference type="InterPro" id="IPR015373">
    <property type="entry name" value="Interferon/interleukin_rcp_dom"/>
</dbReference>
<feature type="domain" description="Fibronectin type-III" evidence="2">
    <location>
        <begin position="484"/>
        <end position="571"/>
    </location>
</feature>
<feature type="domain" description="Fibronectin type-III" evidence="2">
    <location>
        <begin position="3451"/>
        <end position="3537"/>
    </location>
</feature>
<evidence type="ECO:0000259" key="2">
    <source>
        <dbReference type="PROSITE" id="PS50853"/>
    </source>
</evidence>
<feature type="domain" description="Fibronectin type-III" evidence="2">
    <location>
        <begin position="3538"/>
        <end position="3624"/>
    </location>
</feature>
<dbReference type="InterPro" id="IPR003961">
    <property type="entry name" value="FN3_dom"/>
</dbReference>
<dbReference type="SUPFAM" id="SSF49265">
    <property type="entry name" value="Fibronectin type III"/>
    <property type="match status" value="29"/>
</dbReference>
<feature type="domain" description="Fibronectin type-III" evidence="2">
    <location>
        <begin position="1182"/>
        <end position="1268"/>
    </location>
</feature>
<protein>
    <submittedName>
        <fullName evidence="3">Fibronectin type III domain-containing protein 7</fullName>
    </submittedName>
</protein>
<feature type="domain" description="Fibronectin type-III" evidence="2">
    <location>
        <begin position="659"/>
        <end position="745"/>
    </location>
</feature>
<feature type="domain" description="Fibronectin type-III" evidence="2">
    <location>
        <begin position="4351"/>
        <end position="4439"/>
    </location>
</feature>
<dbReference type="PANTHER" id="PTHR47135:SF3">
    <property type="entry name" value="FIBRONECTIN TYPE-III DOMAIN-CONTAINING PROTEIN"/>
    <property type="match status" value="1"/>
</dbReference>
<organism evidence="3 4">
    <name type="scientific">Triplophysa tibetana</name>
    <dbReference type="NCBI Taxonomy" id="1572043"/>
    <lineage>
        <taxon>Eukaryota</taxon>
        <taxon>Metazoa</taxon>
        <taxon>Chordata</taxon>
        <taxon>Craniata</taxon>
        <taxon>Vertebrata</taxon>
        <taxon>Euteleostomi</taxon>
        <taxon>Actinopterygii</taxon>
        <taxon>Neopterygii</taxon>
        <taxon>Teleostei</taxon>
        <taxon>Ostariophysi</taxon>
        <taxon>Cypriniformes</taxon>
        <taxon>Nemacheilidae</taxon>
        <taxon>Triplophysa</taxon>
    </lineage>
</organism>
<feature type="domain" description="Fibronectin type-III" evidence="2">
    <location>
        <begin position="3275"/>
        <end position="3363"/>
    </location>
</feature>
<feature type="domain" description="Fibronectin type-III" evidence="2">
    <location>
        <begin position="2403"/>
        <end position="2490"/>
    </location>
</feature>
<feature type="domain" description="Fibronectin type-III" evidence="2">
    <location>
        <begin position="4221"/>
        <end position="4316"/>
    </location>
</feature>
<feature type="domain" description="Fibronectin type-III" evidence="2">
    <location>
        <begin position="3101"/>
        <end position="3187"/>
    </location>
</feature>
<evidence type="ECO:0000313" key="3">
    <source>
        <dbReference type="EMBL" id="KAA0706758.1"/>
    </source>
</evidence>
<feature type="domain" description="Fibronectin type-III" evidence="2">
    <location>
        <begin position="1356"/>
        <end position="1443"/>
    </location>
</feature>
<keyword evidence="4" id="KW-1185">Reference proteome</keyword>
<feature type="domain" description="Fibronectin type-III" evidence="2">
    <location>
        <begin position="746"/>
        <end position="832"/>
    </location>
</feature>
<dbReference type="CDD" id="cd00063">
    <property type="entry name" value="FN3"/>
    <property type="match status" value="7"/>
</dbReference>